<dbReference type="FunFam" id="3.30.60.90:FF:000007">
    <property type="entry name" value="Next to BRCA1 gene 1 protein"/>
    <property type="match status" value="1"/>
</dbReference>
<dbReference type="Pfam" id="PF16158">
    <property type="entry name" value="N_BRCA1_IG"/>
    <property type="match status" value="1"/>
</dbReference>
<sequence>MNSSAFTEPVKVIFTLPSETDFEGIKYRPLRIMPVSSNSLIGKHYSWDFILKQFRSQNQLEENKRINLQAKFASNGKIIPLNSVESYETAVKIAELHEDSFDVMIQPVIDVSSDSENDAVDNNNVRKNFKPSKLQSLKVEPQFTFAFPPFKSPFLLPKNSSETKINNSGFENKMKSVRPPWSHEMKQEIKNELKGEILDTLIAALQELKSKENAAEIKPAKVNQIDASDRKAPITEEKVVHSNIICDHCEQEIRGIRYKCSQCADFDLCETCENIKDAHAENHIFQKIRKPMQKKVYSGEDIILSLDVDLPTGRTEVKDIRFIPNQKKSSQKHKPTNFQETSSDNDSCPVNVPKQFETNTTTRDQSVRPKHIERKVAELNKKVEKLRFLGGTLISEETVADGSSIQPGTKFKKVWKVKNSGTKSWNSRTTVRFCWGNTELEPFNKVKEFSVPPLKPGQEGRITIRFAISKSCSYGFYHSHWRLHHRGQPFGQRLVCKVFVDPNDDKCAKGCNCTKCGYESKVKQKIVEFKENGANLEAALTAVREIKFCDNCEEIPIKMNVKSHTTTPTNTPFDVSPPKSPEPTSLIALPDEPLEVPEENGNSQKCENENVQKATDTDAFFENESLSAFSYSSSESSDEFVIVPLPRCFDLSTPFSCTERVEISCKPNIDLRLTLPDSGETEEQIPLVAEPNTNDPLNYGTIPVKVETSQSGVPQQNVDECLLNSPVEQNLLRDFSNDSSASADVAEVLSIEKVDETVIKPEDSSPNKPSEPTARNINTNPFLQAFMTPPQQSTENMIHVLPESIVNGALNVAANVVHNGSNENYNWVTSPPPAAIPTAHQFFETRNETGNQPEVPNATAEENGSAKSSQSRLSKAMSQLFEMGFWNQQLNEELLEKHNFDVNNAVEDLLSPHRQESFEVVSQQPRQVAPRGYTEFD</sequence>
<dbReference type="InterPro" id="IPR013783">
    <property type="entry name" value="Ig-like_fold"/>
</dbReference>
<feature type="domain" description="UBA" evidence="8">
    <location>
        <begin position="868"/>
        <end position="912"/>
    </location>
</feature>
<dbReference type="InterPro" id="IPR009060">
    <property type="entry name" value="UBA-like_sf"/>
</dbReference>
<dbReference type="Pfam" id="PF00569">
    <property type="entry name" value="ZZ"/>
    <property type="match status" value="1"/>
</dbReference>
<dbReference type="OrthoDB" id="6416720at2759"/>
<evidence type="ECO:0000259" key="9">
    <source>
        <dbReference type="PROSITE" id="PS50135"/>
    </source>
</evidence>
<dbReference type="InterPro" id="IPR015940">
    <property type="entry name" value="UBA"/>
</dbReference>
<dbReference type="GO" id="GO:0008270">
    <property type="term" value="F:zinc ion binding"/>
    <property type="evidence" value="ECO:0007669"/>
    <property type="project" value="UniProtKB-KW"/>
</dbReference>
<proteinExistence type="predicted"/>
<evidence type="ECO:0000256" key="2">
    <source>
        <dbReference type="ARBA" id="ARBA00022723"/>
    </source>
</evidence>
<comment type="caution">
    <text evidence="10">The sequence shown here is derived from an EMBL/GenBank/DDBJ whole genome shotgun (WGS) entry which is preliminary data.</text>
</comment>
<evidence type="ECO:0000259" key="8">
    <source>
        <dbReference type="PROSITE" id="PS50030"/>
    </source>
</evidence>
<evidence type="ECO:0000256" key="3">
    <source>
        <dbReference type="ARBA" id="ARBA00022771"/>
    </source>
</evidence>
<reference evidence="10 11" key="1">
    <citation type="journal article" date="2018" name="Gigascience">
        <title>Genomes of trombidid mites reveal novel predicted allergens and laterally-transferred genes associated with secondary metabolism.</title>
        <authorList>
            <person name="Dong X."/>
            <person name="Chaisiri K."/>
            <person name="Xia D."/>
            <person name="Armstrong S.D."/>
            <person name="Fang Y."/>
            <person name="Donnelly M.J."/>
            <person name="Kadowaki T."/>
            <person name="McGarry J.W."/>
            <person name="Darby A.C."/>
            <person name="Makepeace B.L."/>
        </authorList>
    </citation>
    <scope>NUCLEOTIDE SEQUENCE [LARGE SCALE GENOMIC DNA]</scope>
    <source>
        <strain evidence="10">UoL-UT</strain>
    </source>
</reference>
<dbReference type="CDD" id="cd14319">
    <property type="entry name" value="UBA_NBR1"/>
    <property type="match status" value="1"/>
</dbReference>
<dbReference type="SMART" id="SM00291">
    <property type="entry name" value="ZnF_ZZ"/>
    <property type="match status" value="1"/>
</dbReference>
<dbReference type="Gene3D" id="3.30.60.90">
    <property type="match status" value="1"/>
</dbReference>
<dbReference type="PROSITE" id="PS50135">
    <property type="entry name" value="ZF_ZZ_2"/>
    <property type="match status" value="1"/>
</dbReference>
<dbReference type="InterPro" id="IPR000433">
    <property type="entry name" value="Znf_ZZ"/>
</dbReference>
<feature type="region of interest" description="Disordered" evidence="7">
    <location>
        <begin position="916"/>
        <end position="937"/>
    </location>
</feature>
<keyword evidence="11" id="KW-1185">Reference proteome</keyword>
<keyword evidence="3 6" id="KW-0863">Zinc-finger</keyword>
<comment type="subcellular location">
    <subcellularLocation>
        <location evidence="1">Cytoplasmic vesicle</location>
        <location evidence="1">Autophagosome</location>
    </subcellularLocation>
</comment>
<dbReference type="GO" id="GO:0043130">
    <property type="term" value="F:ubiquitin binding"/>
    <property type="evidence" value="ECO:0007669"/>
    <property type="project" value="TreeGrafter"/>
</dbReference>
<accession>A0A443SMD6</accession>
<evidence type="ECO:0000256" key="5">
    <source>
        <dbReference type="ARBA" id="ARBA00023329"/>
    </source>
</evidence>
<evidence type="ECO:0000256" key="1">
    <source>
        <dbReference type="ARBA" id="ARBA00004419"/>
    </source>
</evidence>
<dbReference type="GO" id="GO:0005776">
    <property type="term" value="C:autophagosome"/>
    <property type="evidence" value="ECO:0007669"/>
    <property type="project" value="UniProtKB-SubCell"/>
</dbReference>
<dbReference type="GO" id="GO:0031410">
    <property type="term" value="C:cytoplasmic vesicle"/>
    <property type="evidence" value="ECO:0007669"/>
    <property type="project" value="UniProtKB-KW"/>
</dbReference>
<dbReference type="PANTHER" id="PTHR20930:SF2">
    <property type="entry name" value="NEXT TO BRCA1 GENE 1 PROTEIN"/>
    <property type="match status" value="1"/>
</dbReference>
<dbReference type="EMBL" id="NCKV01001277">
    <property type="protein sequence ID" value="RWS28643.1"/>
    <property type="molecule type" value="Genomic_DNA"/>
</dbReference>
<evidence type="ECO:0000313" key="11">
    <source>
        <dbReference type="Proteomes" id="UP000288716"/>
    </source>
</evidence>
<evidence type="ECO:0000256" key="7">
    <source>
        <dbReference type="SAM" id="MobiDB-lite"/>
    </source>
</evidence>
<feature type="domain" description="ZZ-type" evidence="9">
    <location>
        <begin position="241"/>
        <end position="293"/>
    </location>
</feature>
<dbReference type="PROSITE" id="PS01357">
    <property type="entry name" value="ZF_ZZ_1"/>
    <property type="match status" value="1"/>
</dbReference>
<dbReference type="GO" id="GO:0000407">
    <property type="term" value="C:phagophore assembly site"/>
    <property type="evidence" value="ECO:0007669"/>
    <property type="project" value="TreeGrafter"/>
</dbReference>
<keyword evidence="5" id="KW-0968">Cytoplasmic vesicle</keyword>
<gene>
    <name evidence="10" type="ORF">B4U80_12780</name>
</gene>
<dbReference type="GO" id="GO:0016236">
    <property type="term" value="P:macroautophagy"/>
    <property type="evidence" value="ECO:0007669"/>
    <property type="project" value="TreeGrafter"/>
</dbReference>
<evidence type="ECO:0000256" key="4">
    <source>
        <dbReference type="ARBA" id="ARBA00022833"/>
    </source>
</evidence>
<dbReference type="VEuPathDB" id="VectorBase:LDEU003394"/>
<dbReference type="SUPFAM" id="SSF57850">
    <property type="entry name" value="RING/U-box"/>
    <property type="match status" value="1"/>
</dbReference>
<name>A0A443SMD6_9ACAR</name>
<keyword evidence="2" id="KW-0479">Metal-binding</keyword>
<evidence type="ECO:0000256" key="6">
    <source>
        <dbReference type="PROSITE-ProRule" id="PRU00228"/>
    </source>
</evidence>
<keyword evidence="4" id="KW-0862">Zinc</keyword>
<feature type="compositionally biased region" description="Polar residues" evidence="7">
    <location>
        <begin position="563"/>
        <end position="573"/>
    </location>
</feature>
<organism evidence="10 11">
    <name type="scientific">Leptotrombidium deliense</name>
    <dbReference type="NCBI Taxonomy" id="299467"/>
    <lineage>
        <taxon>Eukaryota</taxon>
        <taxon>Metazoa</taxon>
        <taxon>Ecdysozoa</taxon>
        <taxon>Arthropoda</taxon>
        <taxon>Chelicerata</taxon>
        <taxon>Arachnida</taxon>
        <taxon>Acari</taxon>
        <taxon>Acariformes</taxon>
        <taxon>Trombidiformes</taxon>
        <taxon>Prostigmata</taxon>
        <taxon>Anystina</taxon>
        <taxon>Parasitengona</taxon>
        <taxon>Trombiculoidea</taxon>
        <taxon>Trombiculidae</taxon>
        <taxon>Leptotrombidium</taxon>
    </lineage>
</organism>
<feature type="region of interest" description="Disordered" evidence="7">
    <location>
        <begin position="848"/>
        <end position="872"/>
    </location>
</feature>
<protein>
    <submittedName>
        <fullName evidence="10">Next to BRCA1 gene 1 protein-like isoform X2</fullName>
    </submittedName>
</protein>
<dbReference type="PANTHER" id="PTHR20930">
    <property type="entry name" value="OVARIAN CARCINOMA ANTIGEN CA125-RELATED"/>
    <property type="match status" value="1"/>
</dbReference>
<dbReference type="STRING" id="299467.A0A443SMD6"/>
<dbReference type="PROSITE" id="PS50030">
    <property type="entry name" value="UBA"/>
    <property type="match status" value="1"/>
</dbReference>
<feature type="region of interest" description="Disordered" evidence="7">
    <location>
        <begin position="563"/>
        <end position="582"/>
    </location>
</feature>
<dbReference type="SUPFAM" id="SSF46934">
    <property type="entry name" value="UBA-like"/>
    <property type="match status" value="1"/>
</dbReference>
<dbReference type="InterPro" id="IPR032350">
    <property type="entry name" value="Nbr1_FW"/>
</dbReference>
<dbReference type="Gene3D" id="1.10.8.10">
    <property type="entry name" value="DNA helicase RuvA subunit, C-terminal domain"/>
    <property type="match status" value="1"/>
</dbReference>
<dbReference type="Gene3D" id="2.60.40.10">
    <property type="entry name" value="Immunoglobulins"/>
    <property type="match status" value="1"/>
</dbReference>
<dbReference type="Proteomes" id="UP000288716">
    <property type="component" value="Unassembled WGS sequence"/>
</dbReference>
<dbReference type="CDD" id="cd02340">
    <property type="entry name" value="ZZ_NBR1_like"/>
    <property type="match status" value="1"/>
</dbReference>
<feature type="compositionally biased region" description="Polar residues" evidence="7">
    <location>
        <begin position="336"/>
        <end position="348"/>
    </location>
</feature>
<dbReference type="CDD" id="cd14947">
    <property type="entry name" value="NBR1_like"/>
    <property type="match status" value="1"/>
</dbReference>
<feature type="region of interest" description="Disordered" evidence="7">
    <location>
        <begin position="322"/>
        <end position="353"/>
    </location>
</feature>
<dbReference type="GO" id="GO:0070013">
    <property type="term" value="C:intracellular organelle lumen"/>
    <property type="evidence" value="ECO:0007669"/>
    <property type="project" value="UniProtKB-ARBA"/>
</dbReference>
<evidence type="ECO:0000313" key="10">
    <source>
        <dbReference type="EMBL" id="RWS28643.1"/>
    </source>
</evidence>
<dbReference type="InterPro" id="IPR043145">
    <property type="entry name" value="Znf_ZZ_sf"/>
</dbReference>
<dbReference type="FunFam" id="2.60.40.10:FF:000199">
    <property type="entry name" value="next to BRCA1 gene 1 protein-like"/>
    <property type="match status" value="1"/>
</dbReference>
<dbReference type="AlphaFoldDB" id="A0A443SMD6"/>